<evidence type="ECO:0000313" key="1">
    <source>
        <dbReference type="EMBL" id="MBW4431151.1"/>
    </source>
</evidence>
<accession>A0A9E3H6V9</accession>
<evidence type="ECO:0000313" key="2">
    <source>
        <dbReference type="Proteomes" id="UP000813215"/>
    </source>
</evidence>
<dbReference type="Pfam" id="PF11536">
    <property type="entry name" value="DUF3226"/>
    <property type="match status" value="1"/>
</dbReference>
<dbReference type="InterPro" id="IPR024508">
    <property type="entry name" value="DUF3226"/>
</dbReference>
<dbReference type="AlphaFoldDB" id="A0A9E3H6V9"/>
<reference evidence="1" key="2">
    <citation type="journal article" date="2022" name="Microbiol. Resour. Announc.">
        <title>Metagenome Sequencing to Explore Phylogenomics of Terrestrial Cyanobacteria.</title>
        <authorList>
            <person name="Ward R.D."/>
            <person name="Stajich J.E."/>
            <person name="Johansen J.R."/>
            <person name="Huntemann M."/>
            <person name="Clum A."/>
            <person name="Foster B."/>
            <person name="Foster B."/>
            <person name="Roux S."/>
            <person name="Palaniappan K."/>
            <person name="Varghese N."/>
            <person name="Mukherjee S."/>
            <person name="Reddy T.B.K."/>
            <person name="Daum C."/>
            <person name="Copeland A."/>
            <person name="Chen I.A."/>
            <person name="Ivanova N.N."/>
            <person name="Kyrpides N.C."/>
            <person name="Shapiro N."/>
            <person name="Eloe-Fadrosh E.A."/>
            <person name="Pietrasiak N."/>
        </authorList>
    </citation>
    <scope>NUCLEOTIDE SEQUENCE</scope>
    <source>
        <strain evidence="1">HA4357-MV3</strain>
    </source>
</reference>
<sequence>MSDVCRQDTDQVLLVEGDNDCHVVMALCAAHTVPETFGIYSVLQVYEVQ</sequence>
<name>A0A9E3H6V9_9NOST</name>
<protein>
    <submittedName>
        <fullName evidence="1">Uncharacterized protein</fullName>
    </submittedName>
</protein>
<dbReference type="EMBL" id="JAHHHW010000054">
    <property type="protein sequence ID" value="MBW4431151.1"/>
    <property type="molecule type" value="Genomic_DNA"/>
</dbReference>
<gene>
    <name evidence="1" type="ORF">KME28_05295</name>
</gene>
<reference evidence="1" key="1">
    <citation type="submission" date="2021-05" db="EMBL/GenBank/DDBJ databases">
        <authorList>
            <person name="Pietrasiak N."/>
            <person name="Ward R."/>
            <person name="Stajich J.E."/>
            <person name="Kurbessoian T."/>
        </authorList>
    </citation>
    <scope>NUCLEOTIDE SEQUENCE</scope>
    <source>
        <strain evidence="1">HA4357-MV3</strain>
    </source>
</reference>
<comment type="caution">
    <text evidence="1">The sequence shown here is derived from an EMBL/GenBank/DDBJ whole genome shotgun (WGS) entry which is preliminary data.</text>
</comment>
<dbReference type="Proteomes" id="UP000813215">
    <property type="component" value="Unassembled WGS sequence"/>
</dbReference>
<proteinExistence type="predicted"/>
<organism evidence="1 2">
    <name type="scientific">Pelatocladus maniniholoensis HA4357-MV3</name>
    <dbReference type="NCBI Taxonomy" id="1117104"/>
    <lineage>
        <taxon>Bacteria</taxon>
        <taxon>Bacillati</taxon>
        <taxon>Cyanobacteriota</taxon>
        <taxon>Cyanophyceae</taxon>
        <taxon>Nostocales</taxon>
        <taxon>Nostocaceae</taxon>
        <taxon>Pelatocladus</taxon>
    </lineage>
</organism>